<evidence type="ECO:0000313" key="3">
    <source>
        <dbReference type="EMBL" id="GAA5495085.1"/>
    </source>
</evidence>
<dbReference type="RefSeq" id="WP_346187931.1">
    <property type="nucleotide sequence ID" value="NZ_BAABRL010000003.1"/>
</dbReference>
<feature type="compositionally biased region" description="Polar residues" evidence="1">
    <location>
        <begin position="126"/>
        <end position="136"/>
    </location>
</feature>
<keyword evidence="2" id="KW-0732">Signal</keyword>
<keyword evidence="4" id="KW-1185">Reference proteome</keyword>
<name>A0ABP9UZD3_9BACT</name>
<evidence type="ECO:0000256" key="1">
    <source>
        <dbReference type="SAM" id="MobiDB-lite"/>
    </source>
</evidence>
<comment type="caution">
    <text evidence="3">The sequence shown here is derived from an EMBL/GenBank/DDBJ whole genome shotgun (WGS) entry which is preliminary data.</text>
</comment>
<proteinExistence type="predicted"/>
<accession>A0ABP9UZD3</accession>
<organism evidence="3 4">
    <name type="scientific">Rubritalea halochordaticola</name>
    <dbReference type="NCBI Taxonomy" id="714537"/>
    <lineage>
        <taxon>Bacteria</taxon>
        <taxon>Pseudomonadati</taxon>
        <taxon>Verrucomicrobiota</taxon>
        <taxon>Verrucomicrobiia</taxon>
        <taxon>Verrucomicrobiales</taxon>
        <taxon>Rubritaleaceae</taxon>
        <taxon>Rubritalea</taxon>
    </lineage>
</organism>
<evidence type="ECO:0008006" key="5">
    <source>
        <dbReference type="Google" id="ProtNLM"/>
    </source>
</evidence>
<feature type="chain" id="PRO_5046652454" description="Outer membrane lipoprotein-sorting protein" evidence="2">
    <location>
        <begin position="25"/>
        <end position="455"/>
    </location>
</feature>
<reference evidence="3 4" key="1">
    <citation type="submission" date="2024-02" db="EMBL/GenBank/DDBJ databases">
        <title>Rubritalea halochordaticola NBRC 107102.</title>
        <authorList>
            <person name="Ichikawa N."/>
            <person name="Katano-Makiyama Y."/>
            <person name="Hidaka K."/>
        </authorList>
    </citation>
    <scope>NUCLEOTIDE SEQUENCE [LARGE SCALE GENOMIC DNA]</scope>
    <source>
        <strain evidence="3 4">NBRC 107102</strain>
    </source>
</reference>
<protein>
    <recommendedName>
        <fullName evidence="5">Outer membrane lipoprotein-sorting protein</fullName>
    </recommendedName>
</protein>
<gene>
    <name evidence="3" type="ORF">Rhal01_01257</name>
</gene>
<evidence type="ECO:0000313" key="4">
    <source>
        <dbReference type="Proteomes" id="UP001424741"/>
    </source>
</evidence>
<evidence type="ECO:0000256" key="2">
    <source>
        <dbReference type="SAM" id="SignalP"/>
    </source>
</evidence>
<dbReference type="Proteomes" id="UP001424741">
    <property type="component" value="Unassembled WGS sequence"/>
</dbReference>
<dbReference type="EMBL" id="BAABRL010000003">
    <property type="protein sequence ID" value="GAA5495085.1"/>
    <property type="molecule type" value="Genomic_DNA"/>
</dbReference>
<feature type="signal peptide" evidence="2">
    <location>
        <begin position="1"/>
        <end position="24"/>
    </location>
</feature>
<sequence length="455" mass="49906">MSVRKTIITSVACLCVGFSGVAEAGGSVPKEELLALLNVSGASGNQVLSSFELGPAGAGTRLGRQFGALSAYRIGPYTVPVRVKGSQGDFTMELVLETDVQMLGPDGKLLPDDGLNAPEGSRISEKVTSWKVQPLSTGDEAEAPQSPVTGGGDAVQDVKDLYTEVMEMQLKIENIEFELRGEPVSGSLTRWRDAANHVRRVKFSYGGEHSGLSHDVIYDSKGRPRFILSSLGTWNFVPGKPNATEDKVRERRFYIDEAGLVVQVLEKYYEVSGEEKDFKKAADGAKNIELKPASYASRKFVVLGRALRDAKRSDLEKMTFELSDASRRLLEPAPPLDEKEWLEVRGTFERQFPLTDKLDTVITNYLVDLKLVAPPNQAQEGNYTVNYDIIQMITDEAGKEQAAIAVTASGLADDAIQAERFLVKLEGAGNGRMKVKFIGKQVKNWPERGVQGWRK</sequence>
<feature type="region of interest" description="Disordered" evidence="1">
    <location>
        <begin position="112"/>
        <end position="154"/>
    </location>
</feature>